<sequence length="72" mass="8516">MQGKDEIIKQLQDQVTLWRSKYEALAKLYSQLRSEHLEMLSKYKQMQIKAGSAQEAVDKMERMERDVKAKNL</sequence>
<dbReference type="STRING" id="49012.A0A0F7S3W2"/>
<accession>A0A0F7S3W2</accession>
<dbReference type="GO" id="GO:0030136">
    <property type="term" value="C:clathrin-coated vesicle"/>
    <property type="evidence" value="ECO:0007669"/>
    <property type="project" value="TreeGrafter"/>
</dbReference>
<dbReference type="GO" id="GO:0035615">
    <property type="term" value="F:clathrin adaptor activity"/>
    <property type="evidence" value="ECO:0007669"/>
    <property type="project" value="TreeGrafter"/>
</dbReference>
<dbReference type="PANTHER" id="PTHR10407">
    <property type="entry name" value="HUNTINGTIN INTERACTING PROTEIN 1"/>
    <property type="match status" value="1"/>
</dbReference>
<protein>
    <submittedName>
        <fullName evidence="1">Uncharacterized protein</fullName>
    </submittedName>
</protein>
<evidence type="ECO:0000313" key="1">
    <source>
        <dbReference type="EMBL" id="CDS01949.1"/>
    </source>
</evidence>
<dbReference type="EMBL" id="CCFA01004813">
    <property type="protein sequence ID" value="CDS01949.1"/>
    <property type="molecule type" value="Genomic_DNA"/>
</dbReference>
<dbReference type="GO" id="GO:0051015">
    <property type="term" value="F:actin filament binding"/>
    <property type="evidence" value="ECO:0007669"/>
    <property type="project" value="TreeGrafter"/>
</dbReference>
<dbReference type="Proteomes" id="UP000242770">
    <property type="component" value="Unassembled WGS sequence"/>
</dbReference>
<reference evidence="2" key="1">
    <citation type="submission" date="2014-06" db="EMBL/GenBank/DDBJ databases">
        <authorList>
            <person name="Berkman P.J."/>
        </authorList>
    </citation>
    <scope>NUCLEOTIDE SEQUENCE [LARGE SCALE GENOMIC DNA]</scope>
</reference>
<dbReference type="GO" id="GO:0080025">
    <property type="term" value="F:phosphatidylinositol-3,5-bisphosphate binding"/>
    <property type="evidence" value="ECO:0007669"/>
    <property type="project" value="TreeGrafter"/>
</dbReference>
<dbReference type="GO" id="GO:0006897">
    <property type="term" value="P:endocytosis"/>
    <property type="evidence" value="ECO:0007669"/>
    <property type="project" value="InterPro"/>
</dbReference>
<gene>
    <name evidence="1" type="primary">SSCI78940.1</name>
</gene>
<dbReference type="GO" id="GO:0007015">
    <property type="term" value="P:actin filament organization"/>
    <property type="evidence" value="ECO:0007669"/>
    <property type="project" value="TreeGrafter"/>
</dbReference>
<dbReference type="GO" id="GO:0043325">
    <property type="term" value="F:phosphatidylinositol-3,4-bisphosphate binding"/>
    <property type="evidence" value="ECO:0007669"/>
    <property type="project" value="TreeGrafter"/>
</dbReference>
<keyword evidence="2" id="KW-1185">Reference proteome</keyword>
<dbReference type="GO" id="GO:0030479">
    <property type="term" value="C:actin cortical patch"/>
    <property type="evidence" value="ECO:0007669"/>
    <property type="project" value="TreeGrafter"/>
</dbReference>
<feature type="non-terminal residue" evidence="1">
    <location>
        <position position="72"/>
    </location>
</feature>
<dbReference type="GO" id="GO:0048268">
    <property type="term" value="P:clathrin coat assembly"/>
    <property type="evidence" value="ECO:0007669"/>
    <property type="project" value="TreeGrafter"/>
</dbReference>
<dbReference type="AlphaFoldDB" id="A0A0F7S3W2"/>
<dbReference type="PANTHER" id="PTHR10407:SF15">
    <property type="entry name" value="HUNTINGTIN INTERACTING PROTEIN 1"/>
    <property type="match status" value="1"/>
</dbReference>
<feature type="non-terminal residue" evidence="1">
    <location>
        <position position="1"/>
    </location>
</feature>
<name>A0A0F7S3W2_9BASI</name>
<evidence type="ECO:0000313" key="2">
    <source>
        <dbReference type="Proteomes" id="UP000242770"/>
    </source>
</evidence>
<organism evidence="1 2">
    <name type="scientific">Sporisorium scitamineum</name>
    <dbReference type="NCBI Taxonomy" id="49012"/>
    <lineage>
        <taxon>Eukaryota</taxon>
        <taxon>Fungi</taxon>
        <taxon>Dikarya</taxon>
        <taxon>Basidiomycota</taxon>
        <taxon>Ustilaginomycotina</taxon>
        <taxon>Ustilaginomycetes</taxon>
        <taxon>Ustilaginales</taxon>
        <taxon>Ustilaginaceae</taxon>
        <taxon>Sporisorium</taxon>
    </lineage>
</organism>
<proteinExistence type="predicted"/>
<dbReference type="GO" id="GO:0032051">
    <property type="term" value="F:clathrin light chain binding"/>
    <property type="evidence" value="ECO:0007669"/>
    <property type="project" value="TreeGrafter"/>
</dbReference>
<dbReference type="InterPro" id="IPR030224">
    <property type="entry name" value="Sla2_fam"/>
</dbReference>